<evidence type="ECO:0000256" key="4">
    <source>
        <dbReference type="ARBA" id="ARBA00024346"/>
    </source>
</evidence>
<dbReference type="Pfam" id="PF10093">
    <property type="entry name" value="EarP"/>
    <property type="match status" value="1"/>
</dbReference>
<dbReference type="NCBIfam" id="TIGR03837">
    <property type="entry name" value="efp_Arg_rhamno"/>
    <property type="match status" value="1"/>
</dbReference>
<organism evidence="8 9">
    <name type="scientific">Polaromonas eurypsychrophila</name>
    <dbReference type="NCBI Taxonomy" id="1614635"/>
    <lineage>
        <taxon>Bacteria</taxon>
        <taxon>Pseudomonadati</taxon>
        <taxon>Pseudomonadota</taxon>
        <taxon>Betaproteobacteria</taxon>
        <taxon>Burkholderiales</taxon>
        <taxon>Comamonadaceae</taxon>
        <taxon>Polaromonas</taxon>
    </lineage>
</organism>
<dbReference type="AlphaFoldDB" id="A0A916SLE9"/>
<accession>A0A916SLE9</accession>
<dbReference type="EMBL" id="BMIG01000011">
    <property type="protein sequence ID" value="GGB05813.1"/>
    <property type="molecule type" value="Genomic_DNA"/>
</dbReference>
<gene>
    <name evidence="8" type="ORF">GCM10011496_28400</name>
</gene>
<comment type="function">
    <text evidence="3">Protein-arginine rhamnosyltransferase that catalyzes the transfer of a single rhamnose to elongation factor P (EF-P) on 'Lys-32', a modification required for EF-P-dependent rescue of polyproline stalled ribosomes.</text>
</comment>
<dbReference type="GO" id="GO:0106361">
    <property type="term" value="F:protein-arginine rhamnosyltransferase activity"/>
    <property type="evidence" value="ECO:0007669"/>
    <property type="project" value="InterPro"/>
</dbReference>
<protein>
    <recommendedName>
        <fullName evidence="5">Protein-arginine rhamnosyltransferase</fullName>
    </recommendedName>
    <alternativeName>
        <fullName evidence="6">EF-P arginine rhamnosyltransferase</fullName>
    </alternativeName>
</protein>
<evidence type="ECO:0000313" key="9">
    <source>
        <dbReference type="Proteomes" id="UP000620596"/>
    </source>
</evidence>
<evidence type="ECO:0000256" key="7">
    <source>
        <dbReference type="ARBA" id="ARBA00048472"/>
    </source>
</evidence>
<evidence type="ECO:0000313" key="8">
    <source>
        <dbReference type="EMBL" id="GGB05813.1"/>
    </source>
</evidence>
<reference evidence="8" key="2">
    <citation type="submission" date="2020-09" db="EMBL/GenBank/DDBJ databases">
        <authorList>
            <person name="Sun Q."/>
            <person name="Zhou Y."/>
        </authorList>
    </citation>
    <scope>NUCLEOTIDE SEQUENCE</scope>
    <source>
        <strain evidence="8">CGMCC 1.15322</strain>
    </source>
</reference>
<evidence type="ECO:0000256" key="5">
    <source>
        <dbReference type="ARBA" id="ARBA00024416"/>
    </source>
</evidence>
<dbReference type="Proteomes" id="UP000620596">
    <property type="component" value="Unassembled WGS sequence"/>
</dbReference>
<comment type="catalytic activity">
    <reaction evidence="7">
        <text>dTDP-beta-L-rhamnose + L-arginyl-[protein] = N(omega)-(alpha-L-rhamnosyl)-L-arginyl-[protein] + dTDP + H(+)</text>
        <dbReference type="Rhea" id="RHEA:66692"/>
        <dbReference type="Rhea" id="RHEA-COMP:10532"/>
        <dbReference type="Rhea" id="RHEA-COMP:17096"/>
        <dbReference type="ChEBI" id="CHEBI:15378"/>
        <dbReference type="ChEBI" id="CHEBI:29965"/>
        <dbReference type="ChEBI" id="CHEBI:57510"/>
        <dbReference type="ChEBI" id="CHEBI:58369"/>
        <dbReference type="ChEBI" id="CHEBI:167445"/>
    </reaction>
    <physiologicalReaction direction="left-to-right" evidence="7">
        <dbReference type="Rhea" id="RHEA:66693"/>
    </physiologicalReaction>
</comment>
<evidence type="ECO:0000256" key="6">
    <source>
        <dbReference type="ARBA" id="ARBA00030025"/>
    </source>
</evidence>
<reference evidence="8" key="1">
    <citation type="journal article" date="2014" name="Int. J. Syst. Evol. Microbiol.">
        <title>Complete genome sequence of Corynebacterium casei LMG S-19264T (=DSM 44701T), isolated from a smear-ripened cheese.</title>
        <authorList>
            <consortium name="US DOE Joint Genome Institute (JGI-PGF)"/>
            <person name="Walter F."/>
            <person name="Albersmeier A."/>
            <person name="Kalinowski J."/>
            <person name="Ruckert C."/>
        </authorList>
    </citation>
    <scope>NUCLEOTIDE SEQUENCE</scope>
    <source>
        <strain evidence="8">CGMCC 1.15322</strain>
    </source>
</reference>
<name>A0A916SLE9_9BURK</name>
<evidence type="ECO:0000256" key="1">
    <source>
        <dbReference type="ARBA" id="ARBA00022676"/>
    </source>
</evidence>
<keyword evidence="9" id="KW-1185">Reference proteome</keyword>
<keyword evidence="2" id="KW-0808">Transferase</keyword>
<sequence length="393" mass="43260">MGIEFVGSGHGEREGTRIVDNPEMNRSRQWDIFCKVIDNHGDIGVCWRLSADLAARGQQVRLWVDDASALEWMAPAGHPGVTVLPWLEPLGLNVLRLGSAPCEVLMESFGCEIAPEFIAACADQQKIGAPKPVWINVEYLSAESYVERSHALPSPVQHGPAAGWTKWFFYPGFTTATGGLLREPGLQQRQADFDRVAWLAAQHIAWAGEKLVSLFCYEPPALATLLHEFAHAGLAGEPVRLLVAAGRAASAVHAVFSDRKWLRPMSDGLGLLSISYLPLLSQTDFDHLLWACDLNFVRGEDSVVRGLWAGKPFVWQIYPQDDQAHQAKLQAFLGMLDAPPSLRAFHRAWNGPGRDLPAVDRSGWIECSSAVRQRLLGQADLGSQLLEFVAKKS</sequence>
<evidence type="ECO:0000256" key="3">
    <source>
        <dbReference type="ARBA" id="ARBA00024303"/>
    </source>
</evidence>
<dbReference type="InterPro" id="IPR016633">
    <property type="entry name" value="EarP"/>
</dbReference>
<evidence type="ECO:0000256" key="2">
    <source>
        <dbReference type="ARBA" id="ARBA00022679"/>
    </source>
</evidence>
<comment type="similarity">
    <text evidence="4">Belongs to the glycosyltransferase 104 family.</text>
</comment>
<comment type="caution">
    <text evidence="8">The sequence shown here is derived from an EMBL/GenBank/DDBJ whole genome shotgun (WGS) entry which is preliminary data.</text>
</comment>
<keyword evidence="1" id="KW-0328">Glycosyltransferase</keyword>
<proteinExistence type="inferred from homology"/>